<dbReference type="Proteomes" id="UP000317043">
    <property type="component" value="Unassembled WGS sequence"/>
</dbReference>
<gene>
    <name evidence="1" type="ORF">FB566_0885</name>
</gene>
<dbReference type="InParanoid" id="A0A543AS32"/>
<proteinExistence type="predicted"/>
<sequence>MDPNETLDQIRALLREGTLDPAAAGSLARLMSSLDNWLSKGGFAPTAWTATPCSGLEGTIGLVWADQLRTGDIFLFPAREIWGIEEDGFSIVVDDGQHTEYLDAGQRFLAFRPKYPISRRLDGCPDCEAGPGQRCHFTCMTFTTVDENARTYLARIGLIDLD</sequence>
<dbReference type="RefSeq" id="WP_142035200.1">
    <property type="nucleotide sequence ID" value="NZ_JBHTGS010000001.1"/>
</dbReference>
<evidence type="ECO:0000313" key="2">
    <source>
        <dbReference type="Proteomes" id="UP000317043"/>
    </source>
</evidence>
<reference evidence="1 2" key="1">
    <citation type="submission" date="2019-06" db="EMBL/GenBank/DDBJ databases">
        <title>Sequencing the genomes of 1000 actinobacteria strains.</title>
        <authorList>
            <person name="Klenk H.-P."/>
        </authorList>
    </citation>
    <scope>NUCLEOTIDE SEQUENCE [LARGE SCALE GENOMIC DNA]</scope>
    <source>
        <strain evidence="1 2">DSM 45928</strain>
    </source>
</reference>
<dbReference type="EMBL" id="VFOW01000001">
    <property type="protein sequence ID" value="TQL75384.1"/>
    <property type="molecule type" value="Genomic_DNA"/>
</dbReference>
<name>A0A543AS32_9ACTN</name>
<keyword evidence="2" id="KW-1185">Reference proteome</keyword>
<comment type="caution">
    <text evidence="1">The sequence shown here is derived from an EMBL/GenBank/DDBJ whole genome shotgun (WGS) entry which is preliminary data.</text>
</comment>
<dbReference type="OrthoDB" id="4571716at2"/>
<organism evidence="1 2">
    <name type="scientific">Stackebrandtia endophytica</name>
    <dbReference type="NCBI Taxonomy" id="1496996"/>
    <lineage>
        <taxon>Bacteria</taxon>
        <taxon>Bacillati</taxon>
        <taxon>Actinomycetota</taxon>
        <taxon>Actinomycetes</taxon>
        <taxon>Glycomycetales</taxon>
        <taxon>Glycomycetaceae</taxon>
        <taxon>Stackebrandtia</taxon>
    </lineage>
</organism>
<dbReference type="AlphaFoldDB" id="A0A543AS32"/>
<protein>
    <submittedName>
        <fullName evidence="1">Uncharacterized protein</fullName>
    </submittedName>
</protein>
<accession>A0A543AS32</accession>
<evidence type="ECO:0000313" key="1">
    <source>
        <dbReference type="EMBL" id="TQL75384.1"/>
    </source>
</evidence>